<organism evidence="1 2">
    <name type="scientific">Rapidithrix thailandica</name>
    <dbReference type="NCBI Taxonomy" id="413964"/>
    <lineage>
        <taxon>Bacteria</taxon>
        <taxon>Pseudomonadati</taxon>
        <taxon>Bacteroidota</taxon>
        <taxon>Cytophagia</taxon>
        <taxon>Cytophagales</taxon>
        <taxon>Flammeovirgaceae</taxon>
        <taxon>Rapidithrix</taxon>
    </lineage>
</organism>
<dbReference type="AlphaFoldDB" id="A0AAW9RYU9"/>
<comment type="caution">
    <text evidence="1">The sequence shown here is derived from an EMBL/GenBank/DDBJ whole genome shotgun (WGS) entry which is preliminary data.</text>
</comment>
<sequence length="133" mass="15745">MKKELFFEDEFIEIAYLSEKNIIYTARKGYPTLDKVKESLEHSYECLVKYQSQKVLSDMTQLQGTFTFANEWVTGVWLPKALQAGLKYVAYVYSEDVFSRFALDDLMKKMTNFEMQVFKCKEEALQWLDEVDK</sequence>
<dbReference type="Proteomes" id="UP001403385">
    <property type="component" value="Unassembled WGS sequence"/>
</dbReference>
<dbReference type="EMBL" id="JBDKWZ010000007">
    <property type="protein sequence ID" value="MEN7548957.1"/>
    <property type="molecule type" value="Genomic_DNA"/>
</dbReference>
<reference evidence="1 2" key="1">
    <citation type="submission" date="2024-04" db="EMBL/GenBank/DDBJ databases">
        <title>Novel genus in family Flammeovirgaceae.</title>
        <authorList>
            <person name="Nguyen T.H."/>
            <person name="Vuong T.Q."/>
            <person name="Le H."/>
            <person name="Kim S.-G."/>
        </authorList>
    </citation>
    <scope>NUCLEOTIDE SEQUENCE [LARGE SCALE GENOMIC DNA]</scope>
    <source>
        <strain evidence="1 2">JCM 23209</strain>
    </source>
</reference>
<evidence type="ECO:0000313" key="1">
    <source>
        <dbReference type="EMBL" id="MEN7548957.1"/>
    </source>
</evidence>
<dbReference type="Pfam" id="PF11964">
    <property type="entry name" value="SpoIIAA-like"/>
    <property type="match status" value="1"/>
</dbReference>
<accession>A0AAW9RYU9</accession>
<name>A0AAW9RYU9_9BACT</name>
<dbReference type="InterPro" id="IPR021866">
    <property type="entry name" value="SpoIIAA-like"/>
</dbReference>
<keyword evidence="2" id="KW-1185">Reference proteome</keyword>
<gene>
    <name evidence="1" type="ORF">AAG747_13625</name>
</gene>
<dbReference type="RefSeq" id="WP_346821731.1">
    <property type="nucleotide sequence ID" value="NZ_JBDKWZ010000007.1"/>
</dbReference>
<evidence type="ECO:0000313" key="2">
    <source>
        <dbReference type="Proteomes" id="UP001403385"/>
    </source>
</evidence>
<protein>
    <submittedName>
        <fullName evidence="1">STAS/SEC14 domain-containing protein</fullName>
    </submittedName>
</protein>
<proteinExistence type="predicted"/>